<feature type="region of interest" description="Disordered" evidence="2">
    <location>
        <begin position="1"/>
        <end position="25"/>
    </location>
</feature>
<dbReference type="Proteomes" id="UP000579647">
    <property type="component" value="Unassembled WGS sequence"/>
</dbReference>
<protein>
    <submittedName>
        <fullName evidence="4">Acetyl esterase/lipase</fullName>
    </submittedName>
</protein>
<feature type="domain" description="BD-FAE-like" evidence="3">
    <location>
        <begin position="51"/>
        <end position="211"/>
    </location>
</feature>
<comment type="caution">
    <text evidence="4">The sequence shown here is derived from an EMBL/GenBank/DDBJ whole genome shotgun (WGS) entry which is preliminary data.</text>
</comment>
<organism evidence="4 5">
    <name type="scientific">Nocardiopsis metallicus</name>
    <dbReference type="NCBI Taxonomy" id="179819"/>
    <lineage>
        <taxon>Bacteria</taxon>
        <taxon>Bacillati</taxon>
        <taxon>Actinomycetota</taxon>
        <taxon>Actinomycetes</taxon>
        <taxon>Streptosporangiales</taxon>
        <taxon>Nocardiopsidaceae</taxon>
        <taxon>Nocardiopsis</taxon>
    </lineage>
</organism>
<evidence type="ECO:0000313" key="5">
    <source>
        <dbReference type="Proteomes" id="UP000579647"/>
    </source>
</evidence>
<dbReference type="SUPFAM" id="SSF53474">
    <property type="entry name" value="alpha/beta-Hydrolases"/>
    <property type="match status" value="1"/>
</dbReference>
<keyword evidence="1" id="KW-0378">Hydrolase</keyword>
<sequence>MATPRRTSRSRSRGGGADDLPQSLLPRWDTWLADGEDPATGATGSDPQRRVVFDADYRFFPDEDWAAPVRDVRCALGWVHENAAEYGGDPGRIAVSGQSAGALLALLATYGDDHPPSCDTEVPEVAAVIAWYSGTDVTADAADLPWRLLRSPVNDELTELEERMMGGSPEEVPQEYAAMSPIRLVGPDTPPTLLLTAGHDLFLGPQDNRRMAAALAGAGVPHHHVELPWAEHMYDLNWGGLASQITRHSIDGFLREHH</sequence>
<keyword evidence="5" id="KW-1185">Reference proteome</keyword>
<reference evidence="4 5" key="1">
    <citation type="submission" date="2020-08" db="EMBL/GenBank/DDBJ databases">
        <title>Sequencing the genomes of 1000 actinobacteria strains.</title>
        <authorList>
            <person name="Klenk H.-P."/>
        </authorList>
    </citation>
    <scope>NUCLEOTIDE SEQUENCE [LARGE SCALE GENOMIC DNA]</scope>
    <source>
        <strain evidence="4 5">DSM 44598</strain>
    </source>
</reference>
<dbReference type="InterPro" id="IPR049492">
    <property type="entry name" value="BD-FAE-like_dom"/>
</dbReference>
<dbReference type="InterPro" id="IPR029058">
    <property type="entry name" value="AB_hydrolase_fold"/>
</dbReference>
<dbReference type="EMBL" id="JACHDO010000001">
    <property type="protein sequence ID" value="MBB5493498.1"/>
    <property type="molecule type" value="Genomic_DNA"/>
</dbReference>
<proteinExistence type="predicted"/>
<evidence type="ECO:0000259" key="3">
    <source>
        <dbReference type="Pfam" id="PF20434"/>
    </source>
</evidence>
<name>A0A840WTM9_9ACTN</name>
<dbReference type="PANTHER" id="PTHR48081">
    <property type="entry name" value="AB HYDROLASE SUPERFAMILY PROTEIN C4A8.06C"/>
    <property type="match status" value="1"/>
</dbReference>
<dbReference type="AlphaFoldDB" id="A0A840WTM9"/>
<evidence type="ECO:0000256" key="2">
    <source>
        <dbReference type="SAM" id="MobiDB-lite"/>
    </source>
</evidence>
<evidence type="ECO:0000256" key="1">
    <source>
        <dbReference type="ARBA" id="ARBA00022801"/>
    </source>
</evidence>
<gene>
    <name evidence="4" type="ORF">HNR07_004635</name>
</gene>
<accession>A0A840WTM9</accession>
<evidence type="ECO:0000313" key="4">
    <source>
        <dbReference type="EMBL" id="MBB5493498.1"/>
    </source>
</evidence>
<dbReference type="GO" id="GO:0016787">
    <property type="term" value="F:hydrolase activity"/>
    <property type="evidence" value="ECO:0007669"/>
    <property type="project" value="UniProtKB-KW"/>
</dbReference>
<dbReference type="InterPro" id="IPR050300">
    <property type="entry name" value="GDXG_lipolytic_enzyme"/>
</dbReference>
<feature type="compositionally biased region" description="Basic residues" evidence="2">
    <location>
        <begin position="1"/>
        <end position="12"/>
    </location>
</feature>
<dbReference type="Pfam" id="PF20434">
    <property type="entry name" value="BD-FAE"/>
    <property type="match status" value="1"/>
</dbReference>
<dbReference type="Gene3D" id="3.40.50.1820">
    <property type="entry name" value="alpha/beta hydrolase"/>
    <property type="match status" value="1"/>
</dbReference>